<comment type="similarity">
    <text evidence="6">Belongs to the Ccs1/CcsB family.</text>
</comment>
<keyword evidence="4 6" id="KW-1133">Transmembrane helix</keyword>
<reference evidence="10 11" key="1">
    <citation type="journal article" date="2021" name="Int. J. Syst. Evol. Microbiol.">
        <title>Amazonocrinis nigriterrae gen. nov., sp. nov., Atlanticothrix silvestris gen. nov., sp. nov. and Dendronalium phyllosphericum gen. nov., sp. nov., nostocacean cyanobacteria from Brazilian environments.</title>
        <authorList>
            <person name="Alvarenga D.O."/>
            <person name="Andreote A.P.D."/>
            <person name="Branco L.H.Z."/>
            <person name="Delbaje E."/>
            <person name="Cruz R.B."/>
            <person name="Varani A.M."/>
            <person name="Fiore M.F."/>
        </authorList>
    </citation>
    <scope>NUCLEOTIDE SEQUENCE [LARGE SCALE GENOMIC DNA]</scope>
    <source>
        <strain evidence="10 11">CENA357</strain>
    </source>
</reference>
<feature type="compositionally biased region" description="Polar residues" evidence="7">
    <location>
        <begin position="450"/>
        <end position="471"/>
    </location>
</feature>
<evidence type="ECO:0000256" key="7">
    <source>
        <dbReference type="SAM" id="MobiDB-lite"/>
    </source>
</evidence>
<evidence type="ECO:0000256" key="8">
    <source>
        <dbReference type="SAM" id="Phobius"/>
    </source>
</evidence>
<feature type="domain" description="ResB-like" evidence="9">
    <location>
        <begin position="364"/>
        <end position="442"/>
    </location>
</feature>
<comment type="caution">
    <text evidence="10">The sequence shown here is derived from an EMBL/GenBank/DDBJ whole genome shotgun (WGS) entry which is preliminary data.</text>
</comment>
<dbReference type="EMBL" id="JAECZB010000092">
    <property type="protein sequence ID" value="MBH8555181.1"/>
    <property type="molecule type" value="Genomic_DNA"/>
</dbReference>
<keyword evidence="2 6" id="KW-0812">Transmembrane</keyword>
<protein>
    <recommendedName>
        <fullName evidence="6">Cytochrome c biogenesis protein CcsB</fullName>
    </recommendedName>
</protein>
<dbReference type="GO" id="GO:0031676">
    <property type="term" value="C:plasma membrane-derived thylakoid membrane"/>
    <property type="evidence" value="ECO:0007669"/>
    <property type="project" value="UniProtKB-SubCell"/>
</dbReference>
<evidence type="ECO:0000313" key="11">
    <source>
        <dbReference type="Proteomes" id="UP000599391"/>
    </source>
</evidence>
<evidence type="ECO:0000256" key="6">
    <source>
        <dbReference type="HAMAP-Rule" id="MF_01392"/>
    </source>
</evidence>
<feature type="domain" description="ResB-like" evidence="9">
    <location>
        <begin position="32"/>
        <end position="304"/>
    </location>
</feature>
<dbReference type="InterPro" id="IPR023494">
    <property type="entry name" value="Cyt_c_bgen_Ccs1/CcsB/ResB"/>
</dbReference>
<dbReference type="RefSeq" id="WP_214441401.1">
    <property type="nucleotide sequence ID" value="NZ_JAECZB010000092.1"/>
</dbReference>
<dbReference type="GO" id="GO:0017004">
    <property type="term" value="P:cytochrome complex assembly"/>
    <property type="evidence" value="ECO:0007669"/>
    <property type="project" value="UniProtKB-UniRule"/>
</dbReference>
<feature type="transmembrane region" description="Helical" evidence="8">
    <location>
        <begin position="32"/>
        <end position="52"/>
    </location>
</feature>
<dbReference type="HAMAP" id="MF_01392">
    <property type="entry name" value="CytC_Ccs1"/>
    <property type="match status" value="1"/>
</dbReference>
<proteinExistence type="inferred from homology"/>
<accession>A0A8J7HHJ2</accession>
<comment type="subcellular location">
    <subcellularLocation>
        <location evidence="6">Cellular thylakoid membrane</location>
        <topology evidence="6">Multi-pass membrane protein</topology>
    </subcellularLocation>
    <subcellularLocation>
        <location evidence="1">Membrane</location>
        <topology evidence="1">Multi-pass membrane protein</topology>
    </subcellularLocation>
</comment>
<evidence type="ECO:0000256" key="1">
    <source>
        <dbReference type="ARBA" id="ARBA00004141"/>
    </source>
</evidence>
<gene>
    <name evidence="6" type="primary">ccsB</name>
    <name evidence="6" type="synonym">ccs1</name>
    <name evidence="10" type="ORF">I8751_23085</name>
</gene>
<evidence type="ECO:0000256" key="5">
    <source>
        <dbReference type="ARBA" id="ARBA00023136"/>
    </source>
</evidence>
<dbReference type="PANTHER" id="PTHR31566:SF0">
    <property type="entry name" value="CYTOCHROME C BIOGENESIS PROTEIN CCS1, CHLOROPLASTIC"/>
    <property type="match status" value="1"/>
</dbReference>
<evidence type="ECO:0000256" key="4">
    <source>
        <dbReference type="ARBA" id="ARBA00022989"/>
    </source>
</evidence>
<feature type="transmembrane region" description="Helical" evidence="8">
    <location>
        <begin position="181"/>
        <end position="204"/>
    </location>
</feature>
<feature type="transmembrane region" description="Helical" evidence="8">
    <location>
        <begin position="92"/>
        <end position="114"/>
    </location>
</feature>
<dbReference type="PANTHER" id="PTHR31566">
    <property type="entry name" value="CYTOCHROME C BIOGENESIS PROTEIN CCS1, CHLOROPLASTIC"/>
    <property type="match status" value="1"/>
</dbReference>
<evidence type="ECO:0000256" key="2">
    <source>
        <dbReference type="ARBA" id="ARBA00022692"/>
    </source>
</evidence>
<evidence type="ECO:0000313" key="10">
    <source>
        <dbReference type="EMBL" id="MBH8555181.1"/>
    </source>
</evidence>
<feature type="region of interest" description="Disordered" evidence="7">
    <location>
        <begin position="449"/>
        <end position="471"/>
    </location>
</feature>
<evidence type="ECO:0000256" key="3">
    <source>
        <dbReference type="ARBA" id="ARBA00022748"/>
    </source>
</evidence>
<dbReference type="AlphaFoldDB" id="A0A8J7HHJ2"/>
<evidence type="ECO:0000259" key="9">
    <source>
        <dbReference type="Pfam" id="PF05140"/>
    </source>
</evidence>
<dbReference type="Proteomes" id="UP000599391">
    <property type="component" value="Unassembled WGS sequence"/>
</dbReference>
<sequence length="471" mass="52599">MTLDDSASTELRWWSIPGRFLRQELLPVLTNLRLAIALLLLIALFSISGTVIEQGQSPAFYQANYPEHPALFGFLTWKVIQVVGLDHVYRTWWFLALLILFGTSLTACTFTRQLPALKASRRWKYYEEPRQFQKLALSAELDTGSLNSLNEILQKRRYKIFQENSNILYARKGIVGRIGPIIVHVGIVTILLGGILGAMTGFMAQEMVSSGNTFQVQNIVDAGPWASTKTLKDWSVRVNRFWIDYTPTGGIDQFYSDMSVLNNQGQEVDHKKIFVNQPLRYHGVTFYQTDWGISAVRIQFNNSPIFQLPMASLDTNGKGRLWGSWIPTKPDLSEGVSLIAKDLQGMVLIYDSSGKLVDTVRTGMATKVNGVNLKIVDVIGSTGLQIKSDPGIPMVYSGFAVLMLGTVMSYFSHSQIWALQKGDRLYVGGKTNRAQVAFQQEVLDILDKLSSPSENDNQTNTTESLASNPPL</sequence>
<comment type="subunit">
    <text evidence="6">May interact with CcsA.</text>
</comment>
<keyword evidence="3 6" id="KW-0201">Cytochrome c-type biogenesis</keyword>
<keyword evidence="11" id="KW-1185">Reference proteome</keyword>
<keyword evidence="5 6" id="KW-0472">Membrane</keyword>
<keyword evidence="6" id="KW-0793">Thylakoid</keyword>
<comment type="function">
    <text evidence="6">Required during biogenesis of c-type cytochromes (cytochrome c6 and cytochrome f) at the step of heme attachment.</text>
</comment>
<organism evidence="10 11">
    <name type="scientific">Atlanticothrix silvestris CENA357</name>
    <dbReference type="NCBI Taxonomy" id="1725252"/>
    <lineage>
        <taxon>Bacteria</taxon>
        <taxon>Bacillati</taxon>
        <taxon>Cyanobacteriota</taxon>
        <taxon>Cyanophyceae</taxon>
        <taxon>Nostocales</taxon>
        <taxon>Nodulariaceae</taxon>
        <taxon>Atlanticothrix</taxon>
        <taxon>Atlanticothrix silvestris</taxon>
    </lineage>
</organism>
<dbReference type="InterPro" id="IPR007816">
    <property type="entry name" value="ResB-like_domain"/>
</dbReference>
<name>A0A8J7HHJ2_9CYAN</name>
<dbReference type="Pfam" id="PF05140">
    <property type="entry name" value="ResB"/>
    <property type="match status" value="2"/>
</dbReference>